<evidence type="ECO:0000256" key="5">
    <source>
        <dbReference type="ARBA" id="ARBA00022741"/>
    </source>
</evidence>
<dbReference type="SUPFAM" id="SSF55060">
    <property type="entry name" value="GHMP Kinase, C-terminal domain"/>
    <property type="match status" value="1"/>
</dbReference>
<feature type="domain" description="GHMP kinase C-terminal" evidence="11">
    <location>
        <begin position="198"/>
        <end position="272"/>
    </location>
</feature>
<name>A0A6L5YHT4_9FIRM</name>
<evidence type="ECO:0000256" key="9">
    <source>
        <dbReference type="HAMAP-Rule" id="MF_00061"/>
    </source>
</evidence>
<dbReference type="InterPro" id="IPR014721">
    <property type="entry name" value="Ribsml_uS5_D2-typ_fold_subgr"/>
</dbReference>
<comment type="function">
    <text evidence="9">Catalyzes the phosphorylation of the position 2 hydroxy group of 4-diphosphocytidyl-2C-methyl-D-erythritol.</text>
</comment>
<dbReference type="HAMAP" id="MF_00061">
    <property type="entry name" value="IspE"/>
    <property type="match status" value="1"/>
</dbReference>
<dbReference type="PANTHER" id="PTHR43527">
    <property type="entry name" value="4-DIPHOSPHOCYTIDYL-2-C-METHYL-D-ERYTHRITOL KINASE, CHLOROPLASTIC"/>
    <property type="match status" value="1"/>
</dbReference>
<evidence type="ECO:0000256" key="8">
    <source>
        <dbReference type="ARBA" id="ARBA00032554"/>
    </source>
</evidence>
<organism evidence="12 13">
    <name type="scientific">Waltera intestinalis</name>
    <dbReference type="NCBI Taxonomy" id="2606635"/>
    <lineage>
        <taxon>Bacteria</taxon>
        <taxon>Bacillati</taxon>
        <taxon>Bacillota</taxon>
        <taxon>Clostridia</taxon>
        <taxon>Lachnospirales</taxon>
        <taxon>Lachnospiraceae</taxon>
        <taxon>Waltera</taxon>
    </lineage>
</organism>
<comment type="catalytic activity">
    <reaction evidence="9">
        <text>4-CDP-2-C-methyl-D-erythritol + ATP = 4-CDP-2-C-methyl-D-erythritol 2-phosphate + ADP + H(+)</text>
        <dbReference type="Rhea" id="RHEA:18437"/>
        <dbReference type="ChEBI" id="CHEBI:15378"/>
        <dbReference type="ChEBI" id="CHEBI:30616"/>
        <dbReference type="ChEBI" id="CHEBI:57823"/>
        <dbReference type="ChEBI" id="CHEBI:57919"/>
        <dbReference type="ChEBI" id="CHEBI:456216"/>
        <dbReference type="EC" id="2.7.1.148"/>
    </reaction>
</comment>
<comment type="similarity">
    <text evidence="1 9">Belongs to the GHMP kinase family. IspE subfamily.</text>
</comment>
<feature type="active site" evidence="9">
    <location>
        <position position="11"/>
    </location>
</feature>
<dbReference type="RefSeq" id="WP_022153677.1">
    <property type="nucleotide sequence ID" value="NZ_DAWCKG010000007.1"/>
</dbReference>
<evidence type="ECO:0000256" key="7">
    <source>
        <dbReference type="ARBA" id="ARBA00022840"/>
    </source>
</evidence>
<dbReference type="PIRSF" id="PIRSF010376">
    <property type="entry name" value="IspE"/>
    <property type="match status" value="1"/>
</dbReference>
<evidence type="ECO:0000256" key="3">
    <source>
        <dbReference type="ARBA" id="ARBA00017473"/>
    </source>
</evidence>
<feature type="domain" description="GHMP kinase N-terminal" evidence="10">
    <location>
        <begin position="66"/>
        <end position="144"/>
    </location>
</feature>
<evidence type="ECO:0000259" key="11">
    <source>
        <dbReference type="Pfam" id="PF08544"/>
    </source>
</evidence>
<dbReference type="InterPro" id="IPR004424">
    <property type="entry name" value="IspE"/>
</dbReference>
<keyword evidence="4 9" id="KW-0808">Transferase</keyword>
<dbReference type="GO" id="GO:0019288">
    <property type="term" value="P:isopentenyl diphosphate biosynthetic process, methylerythritol 4-phosphate pathway"/>
    <property type="evidence" value="ECO:0007669"/>
    <property type="project" value="UniProtKB-UniRule"/>
</dbReference>
<comment type="caution">
    <text evidence="12">The sequence shown here is derived from an EMBL/GenBank/DDBJ whole genome shotgun (WGS) entry which is preliminary data.</text>
</comment>
<dbReference type="GO" id="GO:0005524">
    <property type="term" value="F:ATP binding"/>
    <property type="evidence" value="ECO:0007669"/>
    <property type="project" value="UniProtKB-UniRule"/>
</dbReference>
<dbReference type="InterPro" id="IPR036554">
    <property type="entry name" value="GHMP_kinase_C_sf"/>
</dbReference>
<dbReference type="Pfam" id="PF00288">
    <property type="entry name" value="GHMP_kinases_N"/>
    <property type="match status" value="1"/>
</dbReference>
<dbReference type="Proteomes" id="UP000476055">
    <property type="component" value="Unassembled WGS sequence"/>
</dbReference>
<dbReference type="InterPro" id="IPR013750">
    <property type="entry name" value="GHMP_kinase_C_dom"/>
</dbReference>
<evidence type="ECO:0000313" key="13">
    <source>
        <dbReference type="Proteomes" id="UP000476055"/>
    </source>
</evidence>
<sequence>MNEYRIKAYAKINLGLDVVRRLENGYHEVKMVMQTVGIYDVLDFQRTAGGIVITTDSGELPTNEDNLIYKAAKLMIEKYHITEGVKIHLEKHIPIAAGMAGGSTDAAATLKGMNRLFDLGCTLKDLMELGVNIGADVPYCVMGGTALAEGIGEKLTPLAPAPDCYVLVAKPDINVSTKYVYEHLDAQEIRKHPDIDGMVEAIAEESLQGILDRMENVLETVTVSAYPIIQKIKDRMKELGAINSLMSGSGPTVFGIFVEKDMARRAYDKLEEEQLAKQIFLTEFCE</sequence>
<feature type="binding site" evidence="9">
    <location>
        <begin position="94"/>
        <end position="104"/>
    </location>
    <ligand>
        <name>ATP</name>
        <dbReference type="ChEBI" id="CHEBI:30616"/>
    </ligand>
</feature>
<feature type="active site" evidence="9">
    <location>
        <position position="136"/>
    </location>
</feature>
<evidence type="ECO:0000256" key="1">
    <source>
        <dbReference type="ARBA" id="ARBA00009684"/>
    </source>
</evidence>
<dbReference type="EMBL" id="VUMU01000003">
    <property type="protein sequence ID" value="MST57500.1"/>
    <property type="molecule type" value="Genomic_DNA"/>
</dbReference>
<evidence type="ECO:0000259" key="10">
    <source>
        <dbReference type="Pfam" id="PF00288"/>
    </source>
</evidence>
<keyword evidence="9" id="KW-0414">Isoprene biosynthesis</keyword>
<evidence type="ECO:0000256" key="6">
    <source>
        <dbReference type="ARBA" id="ARBA00022777"/>
    </source>
</evidence>
<proteinExistence type="inferred from homology"/>
<dbReference type="Gene3D" id="3.30.70.890">
    <property type="entry name" value="GHMP kinase, C-terminal domain"/>
    <property type="match status" value="1"/>
</dbReference>
<dbReference type="Pfam" id="PF08544">
    <property type="entry name" value="GHMP_kinases_C"/>
    <property type="match status" value="1"/>
</dbReference>
<keyword evidence="7 9" id="KW-0067">ATP-binding</keyword>
<accession>A0A6L5YHT4</accession>
<dbReference type="PANTHER" id="PTHR43527:SF2">
    <property type="entry name" value="4-DIPHOSPHOCYTIDYL-2-C-METHYL-D-ERYTHRITOL KINASE, CHLOROPLASTIC"/>
    <property type="match status" value="1"/>
</dbReference>
<dbReference type="SUPFAM" id="SSF54211">
    <property type="entry name" value="Ribosomal protein S5 domain 2-like"/>
    <property type="match status" value="1"/>
</dbReference>
<dbReference type="UniPathway" id="UPA00056">
    <property type="reaction ID" value="UER00094"/>
</dbReference>
<dbReference type="GO" id="GO:0016114">
    <property type="term" value="P:terpenoid biosynthetic process"/>
    <property type="evidence" value="ECO:0007669"/>
    <property type="project" value="UniProtKB-UniRule"/>
</dbReference>
<dbReference type="Gene3D" id="3.30.230.10">
    <property type="match status" value="1"/>
</dbReference>
<evidence type="ECO:0000313" key="12">
    <source>
        <dbReference type="EMBL" id="MST57500.1"/>
    </source>
</evidence>
<protein>
    <recommendedName>
        <fullName evidence="3 9">4-diphosphocytidyl-2-C-methyl-D-erythritol kinase</fullName>
        <shortName evidence="9">CMK</shortName>
        <ecNumber evidence="2 9">2.7.1.148</ecNumber>
    </recommendedName>
    <alternativeName>
        <fullName evidence="8 9">4-(cytidine-5'-diphospho)-2-C-methyl-D-erythritol kinase</fullName>
    </alternativeName>
</protein>
<dbReference type="InterPro" id="IPR020568">
    <property type="entry name" value="Ribosomal_Su5_D2-typ_SF"/>
</dbReference>
<evidence type="ECO:0000256" key="2">
    <source>
        <dbReference type="ARBA" id="ARBA00012052"/>
    </source>
</evidence>
<evidence type="ECO:0000256" key="4">
    <source>
        <dbReference type="ARBA" id="ARBA00022679"/>
    </source>
</evidence>
<reference evidence="12 13" key="1">
    <citation type="submission" date="2019-08" db="EMBL/GenBank/DDBJ databases">
        <title>In-depth cultivation of the pig gut microbiome towards novel bacterial diversity and tailored functional studies.</title>
        <authorList>
            <person name="Wylensek D."/>
            <person name="Hitch T.C.A."/>
            <person name="Clavel T."/>
        </authorList>
    </citation>
    <scope>NUCLEOTIDE SEQUENCE [LARGE SCALE GENOMIC DNA]</scope>
    <source>
        <strain evidence="12 13">WCA3-601-WT-6H</strain>
    </source>
</reference>
<dbReference type="EC" id="2.7.1.148" evidence="2 9"/>
<dbReference type="InterPro" id="IPR006204">
    <property type="entry name" value="GHMP_kinase_N_dom"/>
</dbReference>
<dbReference type="NCBIfam" id="NF011202">
    <property type="entry name" value="PRK14608.1"/>
    <property type="match status" value="1"/>
</dbReference>
<keyword evidence="6 9" id="KW-0418">Kinase</keyword>
<gene>
    <name evidence="9" type="primary">ispE</name>
    <name evidence="12" type="ORF">FYJ59_04455</name>
</gene>
<dbReference type="GO" id="GO:0050515">
    <property type="term" value="F:4-(cytidine 5'-diphospho)-2-C-methyl-D-erythritol kinase activity"/>
    <property type="evidence" value="ECO:0007669"/>
    <property type="project" value="UniProtKB-UniRule"/>
</dbReference>
<dbReference type="NCBIfam" id="TIGR00154">
    <property type="entry name" value="ispE"/>
    <property type="match status" value="1"/>
</dbReference>
<dbReference type="AlphaFoldDB" id="A0A6L5YHT4"/>
<comment type="pathway">
    <text evidence="9">Isoprenoid biosynthesis; isopentenyl diphosphate biosynthesis via DXP pathway; isopentenyl diphosphate from 1-deoxy-D-xylulose 5-phosphate: step 3/6.</text>
</comment>
<keyword evidence="5 9" id="KW-0547">Nucleotide-binding</keyword>
<keyword evidence="13" id="KW-1185">Reference proteome</keyword>